<evidence type="ECO:0000256" key="2">
    <source>
        <dbReference type="ARBA" id="ARBA00022475"/>
    </source>
</evidence>
<protein>
    <submittedName>
        <fullName evidence="8">MFS transporter</fullName>
    </submittedName>
</protein>
<name>A0ABS9W0Y8_9PROT</name>
<organism evidence="8 9">
    <name type="scientific">Teichococcus vastitatis</name>
    <dbReference type="NCBI Taxonomy" id="2307076"/>
    <lineage>
        <taxon>Bacteria</taxon>
        <taxon>Pseudomonadati</taxon>
        <taxon>Pseudomonadota</taxon>
        <taxon>Alphaproteobacteria</taxon>
        <taxon>Acetobacterales</taxon>
        <taxon>Roseomonadaceae</taxon>
        <taxon>Roseomonas</taxon>
    </lineage>
</organism>
<keyword evidence="3 6" id="KW-0812">Transmembrane</keyword>
<evidence type="ECO:0000256" key="4">
    <source>
        <dbReference type="ARBA" id="ARBA00022989"/>
    </source>
</evidence>
<feature type="transmembrane region" description="Helical" evidence="6">
    <location>
        <begin position="322"/>
        <end position="342"/>
    </location>
</feature>
<sequence>MSPRGEAADAVTVNPAPPGPLPSGNLAILPLLAAAAFATGCGMRLLDPLLPLVARDLHSSVAEVAVLITAFALPYGFCQVLLGPLGDRFGKLRVLTIGLVTYGLAMAACAMAGSLGQMIALRATTGAAGGAIIPLALAWIGDNVPYQERQATISRFMTGMVMAQLLTGPVSGSIGQAFGWRSVFLVTATVALLTAVAIAGTLGTRLWRGQPAKAGRFGFTRYAELLRRRPARLLLLTAFLDGLLLFGGAFPFIGSYLIQDFHLEPWQAGLVVAGFGLGALAYTRTARRLLDWLGEMRLMLAGGLLLSVALAALALAPVWPMVAVLQALIGLFFFGFHGVLQARSTEALPEARATAVSAFAMALFLGQGIGSIGFGVLLRHGGYSAGFLTAAILMAVLTLWARRVLPLPAAAANTG</sequence>
<evidence type="ECO:0000256" key="5">
    <source>
        <dbReference type="ARBA" id="ARBA00023136"/>
    </source>
</evidence>
<keyword evidence="5 6" id="KW-0472">Membrane</keyword>
<dbReference type="Gene3D" id="1.20.1250.20">
    <property type="entry name" value="MFS general substrate transporter like domains"/>
    <property type="match status" value="1"/>
</dbReference>
<feature type="transmembrane region" description="Helical" evidence="6">
    <location>
        <begin position="354"/>
        <end position="377"/>
    </location>
</feature>
<feature type="domain" description="Major facilitator superfamily (MFS) profile" evidence="7">
    <location>
        <begin position="28"/>
        <end position="409"/>
    </location>
</feature>
<keyword evidence="2" id="KW-1003">Cell membrane</keyword>
<feature type="transmembrane region" description="Helical" evidence="6">
    <location>
        <begin position="183"/>
        <end position="207"/>
    </location>
</feature>
<evidence type="ECO:0000313" key="9">
    <source>
        <dbReference type="Proteomes" id="UP001201985"/>
    </source>
</evidence>
<proteinExistence type="predicted"/>
<evidence type="ECO:0000256" key="3">
    <source>
        <dbReference type="ARBA" id="ARBA00022692"/>
    </source>
</evidence>
<comment type="caution">
    <text evidence="8">The sequence shown here is derived from an EMBL/GenBank/DDBJ whole genome shotgun (WGS) entry which is preliminary data.</text>
</comment>
<feature type="transmembrane region" description="Helical" evidence="6">
    <location>
        <begin position="61"/>
        <end position="82"/>
    </location>
</feature>
<dbReference type="PANTHER" id="PTHR43124:SF3">
    <property type="entry name" value="CHLORAMPHENICOL EFFLUX PUMP RV0191"/>
    <property type="match status" value="1"/>
</dbReference>
<evidence type="ECO:0000313" key="8">
    <source>
        <dbReference type="EMBL" id="MCI0752505.1"/>
    </source>
</evidence>
<reference evidence="8 9" key="1">
    <citation type="submission" date="2022-03" db="EMBL/GenBank/DDBJ databases">
        <title>Complete genome analysis of Roseomonas KG 17.1 : a prolific producer of plant growth promoters.</title>
        <authorList>
            <person name="Saadouli I."/>
            <person name="Najjari A."/>
            <person name="Mosbah A."/>
            <person name="Ouzari H.I."/>
        </authorList>
    </citation>
    <scope>NUCLEOTIDE SEQUENCE [LARGE SCALE GENOMIC DNA]</scope>
    <source>
        <strain evidence="8 9">KG17-1</strain>
    </source>
</reference>
<feature type="transmembrane region" description="Helical" evidence="6">
    <location>
        <begin position="266"/>
        <end position="286"/>
    </location>
</feature>
<dbReference type="Proteomes" id="UP001201985">
    <property type="component" value="Unassembled WGS sequence"/>
</dbReference>
<feature type="transmembrane region" description="Helical" evidence="6">
    <location>
        <begin position="94"/>
        <end position="113"/>
    </location>
</feature>
<dbReference type="PROSITE" id="PS50850">
    <property type="entry name" value="MFS"/>
    <property type="match status" value="1"/>
</dbReference>
<dbReference type="PANTHER" id="PTHR43124">
    <property type="entry name" value="PURINE EFFLUX PUMP PBUE"/>
    <property type="match status" value="1"/>
</dbReference>
<feature type="transmembrane region" description="Helical" evidence="6">
    <location>
        <begin position="152"/>
        <end position="171"/>
    </location>
</feature>
<keyword evidence="9" id="KW-1185">Reference proteome</keyword>
<dbReference type="InterPro" id="IPR036259">
    <property type="entry name" value="MFS_trans_sf"/>
</dbReference>
<dbReference type="InterPro" id="IPR020846">
    <property type="entry name" value="MFS_dom"/>
</dbReference>
<dbReference type="Pfam" id="PF07690">
    <property type="entry name" value="MFS_1"/>
    <property type="match status" value="2"/>
</dbReference>
<feature type="transmembrane region" description="Helical" evidence="6">
    <location>
        <begin position="119"/>
        <end position="140"/>
    </location>
</feature>
<feature type="transmembrane region" description="Helical" evidence="6">
    <location>
        <begin position="298"/>
        <end position="316"/>
    </location>
</feature>
<dbReference type="EMBL" id="JALBUU010000004">
    <property type="protein sequence ID" value="MCI0752505.1"/>
    <property type="molecule type" value="Genomic_DNA"/>
</dbReference>
<feature type="transmembrane region" description="Helical" evidence="6">
    <location>
        <begin position="383"/>
        <end position="401"/>
    </location>
</feature>
<evidence type="ECO:0000259" key="7">
    <source>
        <dbReference type="PROSITE" id="PS50850"/>
    </source>
</evidence>
<feature type="transmembrane region" description="Helical" evidence="6">
    <location>
        <begin position="26"/>
        <end position="46"/>
    </location>
</feature>
<evidence type="ECO:0000256" key="1">
    <source>
        <dbReference type="ARBA" id="ARBA00004651"/>
    </source>
</evidence>
<dbReference type="SUPFAM" id="SSF103473">
    <property type="entry name" value="MFS general substrate transporter"/>
    <property type="match status" value="1"/>
</dbReference>
<accession>A0ABS9W0Y8</accession>
<dbReference type="CDD" id="cd17324">
    <property type="entry name" value="MFS_NepI_like"/>
    <property type="match status" value="1"/>
</dbReference>
<keyword evidence="4 6" id="KW-1133">Transmembrane helix</keyword>
<comment type="subcellular location">
    <subcellularLocation>
        <location evidence="1">Cell membrane</location>
        <topology evidence="1">Multi-pass membrane protein</topology>
    </subcellularLocation>
</comment>
<feature type="transmembrane region" description="Helical" evidence="6">
    <location>
        <begin position="233"/>
        <end position="254"/>
    </location>
</feature>
<dbReference type="RefSeq" id="WP_120006547.1">
    <property type="nucleotide sequence ID" value="NZ_JALBUU010000004.1"/>
</dbReference>
<evidence type="ECO:0000256" key="6">
    <source>
        <dbReference type="SAM" id="Phobius"/>
    </source>
</evidence>
<dbReference type="InterPro" id="IPR050189">
    <property type="entry name" value="MFS_Efflux_Transporters"/>
</dbReference>
<gene>
    <name evidence="8" type="ORF">MON41_01840</name>
</gene>
<dbReference type="InterPro" id="IPR011701">
    <property type="entry name" value="MFS"/>
</dbReference>